<keyword evidence="3 6" id="KW-0238">DNA-binding</keyword>
<evidence type="ECO:0000256" key="3">
    <source>
        <dbReference type="ARBA" id="ARBA00023125"/>
    </source>
</evidence>
<proteinExistence type="inferred from homology"/>
<dbReference type="InterPro" id="IPR036390">
    <property type="entry name" value="WH_DNA-bd_sf"/>
</dbReference>
<protein>
    <submittedName>
        <fullName evidence="6">DNA-binding transcriptional LysR family regulator</fullName>
    </submittedName>
</protein>
<dbReference type="GO" id="GO:0003677">
    <property type="term" value="F:DNA binding"/>
    <property type="evidence" value="ECO:0007669"/>
    <property type="project" value="UniProtKB-KW"/>
</dbReference>
<reference evidence="6 7" key="1">
    <citation type="submission" date="2019-06" db="EMBL/GenBank/DDBJ databases">
        <title>Spirosoma utsteinense sp. nov. isolated from Antarctic ice-free soils.</title>
        <authorList>
            <person name="Tahon G."/>
        </authorList>
    </citation>
    <scope>NUCLEOTIDE SEQUENCE [LARGE SCALE GENOMIC DNA]</scope>
    <source>
        <strain evidence="6 7">LMG 31447</strain>
    </source>
</reference>
<dbReference type="SUPFAM" id="SSF46785">
    <property type="entry name" value="Winged helix' DNA-binding domain"/>
    <property type="match status" value="1"/>
</dbReference>
<dbReference type="Gene3D" id="1.10.10.10">
    <property type="entry name" value="Winged helix-like DNA-binding domain superfamily/Winged helix DNA-binding domain"/>
    <property type="match status" value="1"/>
</dbReference>
<dbReference type="InterPro" id="IPR036388">
    <property type="entry name" value="WH-like_DNA-bd_sf"/>
</dbReference>
<evidence type="ECO:0000313" key="6">
    <source>
        <dbReference type="EMBL" id="MBC3794092.1"/>
    </source>
</evidence>
<keyword evidence="4" id="KW-0804">Transcription</keyword>
<sequence length="104" mass="11662">MLSIAHQIFLEVARLLSFTKASRQLFLSQSAISKHIKSLESFYKTGLFERHGNAISLTKAGTILYTKVLEATDLTNDLHGQLQQISENFKPATRFAIGASTTYW</sequence>
<evidence type="ECO:0000256" key="2">
    <source>
        <dbReference type="ARBA" id="ARBA00023015"/>
    </source>
</evidence>
<dbReference type="PANTHER" id="PTHR30126">
    <property type="entry name" value="HTH-TYPE TRANSCRIPTIONAL REGULATOR"/>
    <property type="match status" value="1"/>
</dbReference>
<evidence type="ECO:0000256" key="1">
    <source>
        <dbReference type="ARBA" id="ARBA00009437"/>
    </source>
</evidence>
<dbReference type="InterPro" id="IPR000847">
    <property type="entry name" value="LysR_HTH_N"/>
</dbReference>
<dbReference type="EMBL" id="VFIA01000037">
    <property type="protein sequence ID" value="MBC3794092.1"/>
    <property type="molecule type" value="Genomic_DNA"/>
</dbReference>
<dbReference type="Pfam" id="PF00126">
    <property type="entry name" value="HTH_1"/>
    <property type="match status" value="1"/>
</dbReference>
<gene>
    <name evidence="6" type="ORF">FH603_4619</name>
</gene>
<dbReference type="Proteomes" id="UP000700732">
    <property type="component" value="Unassembled WGS sequence"/>
</dbReference>
<feature type="domain" description="HTH lysR-type" evidence="5">
    <location>
        <begin position="1"/>
        <end position="58"/>
    </location>
</feature>
<evidence type="ECO:0000256" key="4">
    <source>
        <dbReference type="ARBA" id="ARBA00023163"/>
    </source>
</evidence>
<name>A0ABR6WBY8_9BACT</name>
<keyword evidence="2" id="KW-0805">Transcription regulation</keyword>
<evidence type="ECO:0000259" key="5">
    <source>
        <dbReference type="PROSITE" id="PS50931"/>
    </source>
</evidence>
<keyword evidence="7" id="KW-1185">Reference proteome</keyword>
<dbReference type="PANTHER" id="PTHR30126:SF40">
    <property type="entry name" value="HTH-TYPE TRANSCRIPTIONAL REGULATOR GLTR"/>
    <property type="match status" value="1"/>
</dbReference>
<comment type="similarity">
    <text evidence="1">Belongs to the LysR transcriptional regulatory family.</text>
</comment>
<organism evidence="6 7">
    <name type="scientific">Spirosoma utsteinense</name>
    <dbReference type="NCBI Taxonomy" id="2585773"/>
    <lineage>
        <taxon>Bacteria</taxon>
        <taxon>Pseudomonadati</taxon>
        <taxon>Bacteroidota</taxon>
        <taxon>Cytophagia</taxon>
        <taxon>Cytophagales</taxon>
        <taxon>Cytophagaceae</taxon>
        <taxon>Spirosoma</taxon>
    </lineage>
</organism>
<evidence type="ECO:0000313" key="7">
    <source>
        <dbReference type="Proteomes" id="UP000700732"/>
    </source>
</evidence>
<comment type="caution">
    <text evidence="6">The sequence shown here is derived from an EMBL/GenBank/DDBJ whole genome shotgun (WGS) entry which is preliminary data.</text>
</comment>
<dbReference type="PROSITE" id="PS50931">
    <property type="entry name" value="HTH_LYSR"/>
    <property type="match status" value="1"/>
</dbReference>
<dbReference type="PRINTS" id="PR00039">
    <property type="entry name" value="HTHLYSR"/>
</dbReference>
<dbReference type="RefSeq" id="WP_186740164.1">
    <property type="nucleotide sequence ID" value="NZ_VFIA01000037.1"/>
</dbReference>
<accession>A0ABR6WBY8</accession>